<dbReference type="SUPFAM" id="SSF53474">
    <property type="entry name" value="alpha/beta-Hydrolases"/>
    <property type="match status" value="2"/>
</dbReference>
<feature type="signal peptide" evidence="1">
    <location>
        <begin position="1"/>
        <end position="20"/>
    </location>
</feature>
<dbReference type="Proteomes" id="UP000632339">
    <property type="component" value="Unassembled WGS sequence"/>
</dbReference>
<sequence length="644" mass="71590">MRKIILFAMSLLSFPASSMAQNAQMEMPAGYDAVREGVAAGKIDTVQYASKTVGTTRKALIYTPPGYSKKKKYPVLYLLHGIGGDEKEWLKGGNPQLILDNLYAEKKIEPMIVVMPNGRAMKDDRATGNIMAPDKVAAFATFEQDLLTDLIPYVEKKYPVLNDREHRAIAGLSMGGGQSLNFGLGNLDRFAWVGGFSSAPNTKMPQELMPKPEEAKKQLKMLFISCGDDDRLITFSKRTHEYLFEHDVPHVYYIEPGVHDFKVWKNGLYMFSQFLFKPVDVKSLSRYTILGTPASTNIRSAKFPQILPDNRVVFRTKAPNAQKVQVDLGKKYDMAKDTAGFWSVTTDSIGEGFHYYSLLIDGVALADPASETFYGMGRMASGIEIPFRKGGYYALREVPHGDVRIRRYFSKASNGWREMYIYTPPGYDTSTEKYPVLYLLHGGGEDQRGWATQGKTNLILDNLISEGKAKPMLIVMMDGNSGTPLGPGSLGTAGDGFLKAFENELKQGAMPFVESTYRVEANAANRALAGLSMGGIQTLYAGVKNSDMFSSLGVFSSGWFANNNALSGPHYEFAKTNATLINSNLKNFWISMGGPEDIAFKNCKIMLAKYDELGIKYQYSEYPGGHTWPVWRHDLFGFAQLLFK</sequence>
<dbReference type="InterPro" id="IPR029058">
    <property type="entry name" value="AB_hydrolase_fold"/>
</dbReference>
<name>A0ABQ2IJM3_9BACT</name>
<organism evidence="2 3">
    <name type="scientific">Dyadobacter beijingensis</name>
    <dbReference type="NCBI Taxonomy" id="365489"/>
    <lineage>
        <taxon>Bacteria</taxon>
        <taxon>Pseudomonadati</taxon>
        <taxon>Bacteroidota</taxon>
        <taxon>Cytophagia</taxon>
        <taxon>Cytophagales</taxon>
        <taxon>Spirosomataceae</taxon>
        <taxon>Dyadobacter</taxon>
    </lineage>
</organism>
<reference evidence="3" key="1">
    <citation type="journal article" date="2019" name="Int. J. Syst. Evol. Microbiol.">
        <title>The Global Catalogue of Microorganisms (GCM) 10K type strain sequencing project: providing services to taxonomists for standard genome sequencing and annotation.</title>
        <authorList>
            <consortium name="The Broad Institute Genomics Platform"/>
            <consortium name="The Broad Institute Genome Sequencing Center for Infectious Disease"/>
            <person name="Wu L."/>
            <person name="Ma J."/>
        </authorList>
    </citation>
    <scope>NUCLEOTIDE SEQUENCE [LARGE SCALE GENOMIC DNA]</scope>
    <source>
        <strain evidence="3">CGMCC 1.6375</strain>
    </source>
</reference>
<keyword evidence="1" id="KW-0732">Signal</keyword>
<keyword evidence="3" id="KW-1185">Reference proteome</keyword>
<dbReference type="EMBL" id="BMLI01000004">
    <property type="protein sequence ID" value="GGN13007.1"/>
    <property type="molecule type" value="Genomic_DNA"/>
</dbReference>
<dbReference type="Gene3D" id="2.60.40.10">
    <property type="entry name" value="Immunoglobulins"/>
    <property type="match status" value="1"/>
</dbReference>
<proteinExistence type="predicted"/>
<gene>
    <name evidence="2" type="ORF">GCM10010967_56330</name>
</gene>
<accession>A0ABQ2IJM3</accession>
<evidence type="ECO:0000313" key="2">
    <source>
        <dbReference type="EMBL" id="GGN13007.1"/>
    </source>
</evidence>
<feature type="chain" id="PRO_5046416063" description="Esterase" evidence="1">
    <location>
        <begin position="21"/>
        <end position="644"/>
    </location>
</feature>
<evidence type="ECO:0000313" key="3">
    <source>
        <dbReference type="Proteomes" id="UP000632339"/>
    </source>
</evidence>
<evidence type="ECO:0008006" key="4">
    <source>
        <dbReference type="Google" id="ProtNLM"/>
    </source>
</evidence>
<dbReference type="InterPro" id="IPR013783">
    <property type="entry name" value="Ig-like_fold"/>
</dbReference>
<dbReference type="InterPro" id="IPR014756">
    <property type="entry name" value="Ig_E-set"/>
</dbReference>
<dbReference type="CDD" id="cd02858">
    <property type="entry name" value="E_set_Esterase_N"/>
    <property type="match status" value="1"/>
</dbReference>
<dbReference type="PANTHER" id="PTHR48098:SF1">
    <property type="entry name" value="DIACYLGLYCEROL ACYLTRANSFERASE_MYCOLYLTRANSFERASE AG85A"/>
    <property type="match status" value="1"/>
</dbReference>
<comment type="caution">
    <text evidence="2">The sequence shown here is derived from an EMBL/GenBank/DDBJ whole genome shotgun (WGS) entry which is preliminary data.</text>
</comment>
<evidence type="ECO:0000256" key="1">
    <source>
        <dbReference type="SAM" id="SignalP"/>
    </source>
</evidence>
<dbReference type="InterPro" id="IPR050583">
    <property type="entry name" value="Mycobacterial_A85_antigen"/>
</dbReference>
<dbReference type="SUPFAM" id="SSF81296">
    <property type="entry name" value="E set domains"/>
    <property type="match status" value="1"/>
</dbReference>
<dbReference type="InterPro" id="IPR000801">
    <property type="entry name" value="Esterase-like"/>
</dbReference>
<dbReference type="Gene3D" id="3.40.50.1820">
    <property type="entry name" value="alpha/beta hydrolase"/>
    <property type="match status" value="2"/>
</dbReference>
<dbReference type="PANTHER" id="PTHR48098">
    <property type="entry name" value="ENTEROCHELIN ESTERASE-RELATED"/>
    <property type="match status" value="1"/>
</dbReference>
<dbReference type="RefSeq" id="WP_019945338.1">
    <property type="nucleotide sequence ID" value="NZ_BMLI01000004.1"/>
</dbReference>
<dbReference type="Pfam" id="PF00756">
    <property type="entry name" value="Esterase"/>
    <property type="match status" value="2"/>
</dbReference>
<protein>
    <recommendedName>
        <fullName evidence="4">Esterase</fullName>
    </recommendedName>
</protein>